<organism evidence="3 4">
    <name type="scientific">Thiomonas delicata</name>
    <name type="common">Thiomonas cuprina</name>
    <dbReference type="NCBI Taxonomy" id="364030"/>
    <lineage>
        <taxon>Bacteria</taxon>
        <taxon>Pseudomonadati</taxon>
        <taxon>Pseudomonadota</taxon>
        <taxon>Betaproteobacteria</taxon>
        <taxon>Burkholderiales</taxon>
        <taxon>Thiomonas</taxon>
    </lineage>
</organism>
<gene>
    <name evidence="3" type="ORF">THIARS_90169</name>
</gene>
<sequence length="137" mass="14926">MNVDDLMTKAAQAAESARALLTRGDADGACNRAYYAMFDAARAALRAAGHDVGKTHRGLLNAFNDLLVKDGPMPKETGRLLKHAEAFRYVADYSDNAVDLADARNMVEQAESFVMTVRSILERLAPDSDHAPDMGQR</sequence>
<accession>A0A238D9T7</accession>
<dbReference type="Gene3D" id="1.20.120.330">
    <property type="entry name" value="Nucleotidyltransferases domain 2"/>
    <property type="match status" value="1"/>
</dbReference>
<evidence type="ECO:0000313" key="4">
    <source>
        <dbReference type="Proteomes" id="UP000214566"/>
    </source>
</evidence>
<dbReference type="InterPro" id="IPR052226">
    <property type="entry name" value="UPF0332_toxin"/>
</dbReference>
<dbReference type="Proteomes" id="UP000214566">
    <property type="component" value="Unassembled WGS sequence"/>
</dbReference>
<comment type="similarity">
    <text evidence="1">Belongs to the UPF0332 family.</text>
</comment>
<proteinExistence type="inferred from homology"/>
<keyword evidence="4" id="KW-1185">Reference proteome</keyword>
<dbReference type="EMBL" id="FLMQ01000058">
    <property type="protein sequence ID" value="SBP90019.1"/>
    <property type="molecule type" value="Genomic_DNA"/>
</dbReference>
<evidence type="ECO:0000313" key="3">
    <source>
        <dbReference type="EMBL" id="SBP90019.1"/>
    </source>
</evidence>
<dbReference type="PANTHER" id="PTHR36565:SF1">
    <property type="entry name" value="UPF0332 PROTEIN TM_1000"/>
    <property type="match status" value="1"/>
</dbReference>
<name>A0A238D9T7_THIDL</name>
<dbReference type="Pfam" id="PF05168">
    <property type="entry name" value="HEPN"/>
    <property type="match status" value="1"/>
</dbReference>
<protein>
    <recommendedName>
        <fullName evidence="2">HEPN domain-containing protein</fullName>
    </recommendedName>
</protein>
<reference evidence="3 4" key="1">
    <citation type="submission" date="2016-06" db="EMBL/GenBank/DDBJ databases">
        <authorList>
            <person name="Kjaerup R.B."/>
            <person name="Dalgaard T.S."/>
            <person name="Juul-Madsen H.R."/>
        </authorList>
    </citation>
    <scope>NUCLEOTIDE SEQUENCE [LARGE SCALE GENOMIC DNA]</scope>
    <source>
        <strain evidence="3 4">DSM 16361</strain>
    </source>
</reference>
<evidence type="ECO:0000259" key="2">
    <source>
        <dbReference type="Pfam" id="PF05168"/>
    </source>
</evidence>
<feature type="domain" description="HEPN" evidence="2">
    <location>
        <begin position="4"/>
        <end position="119"/>
    </location>
</feature>
<evidence type="ECO:0000256" key="1">
    <source>
        <dbReference type="ARBA" id="ARBA00038248"/>
    </source>
</evidence>
<dbReference type="AlphaFoldDB" id="A0A238D9T7"/>
<dbReference type="InterPro" id="IPR007842">
    <property type="entry name" value="HEPN_dom"/>
</dbReference>
<dbReference type="PANTHER" id="PTHR36565">
    <property type="entry name" value="UPF0332 PROTEIN TM_1000"/>
    <property type="match status" value="1"/>
</dbReference>